<organism evidence="2 3">
    <name type="scientific">Armillaria novae-zelandiae</name>
    <dbReference type="NCBI Taxonomy" id="153914"/>
    <lineage>
        <taxon>Eukaryota</taxon>
        <taxon>Fungi</taxon>
        <taxon>Dikarya</taxon>
        <taxon>Basidiomycota</taxon>
        <taxon>Agaricomycotina</taxon>
        <taxon>Agaricomycetes</taxon>
        <taxon>Agaricomycetidae</taxon>
        <taxon>Agaricales</taxon>
        <taxon>Marasmiineae</taxon>
        <taxon>Physalacriaceae</taxon>
        <taxon>Armillaria</taxon>
    </lineage>
</organism>
<feature type="region of interest" description="Disordered" evidence="1">
    <location>
        <begin position="1"/>
        <end position="37"/>
    </location>
</feature>
<dbReference type="AlphaFoldDB" id="A0AA39PGH9"/>
<feature type="compositionally biased region" description="Low complexity" evidence="1">
    <location>
        <begin position="13"/>
        <end position="23"/>
    </location>
</feature>
<name>A0AA39PGH9_9AGAR</name>
<protein>
    <submittedName>
        <fullName evidence="2">Uncharacterized protein</fullName>
    </submittedName>
</protein>
<dbReference type="PANTHER" id="PTHR34213:SF2">
    <property type="entry name" value="NUCLEAR TRANSPORT FACTOR 2 (NTF2) FAMILY PROTEIN"/>
    <property type="match status" value="1"/>
</dbReference>
<evidence type="ECO:0000256" key="1">
    <source>
        <dbReference type="SAM" id="MobiDB-lite"/>
    </source>
</evidence>
<dbReference type="PANTHER" id="PTHR34213">
    <property type="entry name" value="NUCLEAR TRANSPORT FACTOR 2 (NTF2) FAMILY PROTEIN"/>
    <property type="match status" value="1"/>
</dbReference>
<gene>
    <name evidence="2" type="ORF">IW261DRAFT_1561265</name>
</gene>
<sequence length="217" mass="24659">MPPNHHHHHRSLSLESAHSSSPRSPSPPSQTFHSSILPHSIPTPALLESVAGAAHYSGVKVDPEALKHRRASMDRRSSANEPVKADHQRIMADLKELYCCRPTVEIFERSWNKDAVFEWFALPKLFSKSETLSTRIMSSTSSPNRLVFAQKQEYTPRLFGRKKVIDSIIVVDLDREEKIVRLVDQWDGKVPTWFGSHTLRRANAKVAPWLVHVPKHA</sequence>
<accession>A0AA39PGH9</accession>
<proteinExistence type="predicted"/>
<dbReference type="EMBL" id="JAUEPR010000006">
    <property type="protein sequence ID" value="KAK0483440.1"/>
    <property type="molecule type" value="Genomic_DNA"/>
</dbReference>
<feature type="compositionally biased region" description="Basic residues" evidence="1">
    <location>
        <begin position="1"/>
        <end position="11"/>
    </location>
</feature>
<keyword evidence="3" id="KW-1185">Reference proteome</keyword>
<dbReference type="Proteomes" id="UP001175227">
    <property type="component" value="Unassembled WGS sequence"/>
</dbReference>
<comment type="caution">
    <text evidence="2">The sequence shown here is derived from an EMBL/GenBank/DDBJ whole genome shotgun (WGS) entry which is preliminary data.</text>
</comment>
<evidence type="ECO:0000313" key="3">
    <source>
        <dbReference type="Proteomes" id="UP001175227"/>
    </source>
</evidence>
<reference evidence="2" key="1">
    <citation type="submission" date="2023-06" db="EMBL/GenBank/DDBJ databases">
        <authorList>
            <consortium name="Lawrence Berkeley National Laboratory"/>
            <person name="Ahrendt S."/>
            <person name="Sahu N."/>
            <person name="Indic B."/>
            <person name="Wong-Bajracharya J."/>
            <person name="Merenyi Z."/>
            <person name="Ke H.-M."/>
            <person name="Monk M."/>
            <person name="Kocsube S."/>
            <person name="Drula E."/>
            <person name="Lipzen A."/>
            <person name="Balint B."/>
            <person name="Henrissat B."/>
            <person name="Andreopoulos B."/>
            <person name="Martin F.M."/>
            <person name="Harder C.B."/>
            <person name="Rigling D."/>
            <person name="Ford K.L."/>
            <person name="Foster G.D."/>
            <person name="Pangilinan J."/>
            <person name="Papanicolaou A."/>
            <person name="Barry K."/>
            <person name="LaButti K."/>
            <person name="Viragh M."/>
            <person name="Koriabine M."/>
            <person name="Yan M."/>
            <person name="Riley R."/>
            <person name="Champramary S."/>
            <person name="Plett K.L."/>
            <person name="Tsai I.J."/>
            <person name="Slot J."/>
            <person name="Sipos G."/>
            <person name="Plett J."/>
            <person name="Nagy L.G."/>
            <person name="Grigoriev I.V."/>
        </authorList>
    </citation>
    <scope>NUCLEOTIDE SEQUENCE</scope>
    <source>
        <strain evidence="2">ICMP 16352</strain>
    </source>
</reference>
<evidence type="ECO:0000313" key="2">
    <source>
        <dbReference type="EMBL" id="KAK0483440.1"/>
    </source>
</evidence>